<accession>A0A7G2IMD2</accession>
<protein>
    <submittedName>
        <fullName evidence="1">Uncharacterized protein</fullName>
    </submittedName>
</protein>
<name>A0A7G2IMD2_CITFR</name>
<reference evidence="1 2" key="1">
    <citation type="submission" date="2013-10" db="EMBL/GenBank/DDBJ databases">
        <title>Antibiotic resistance diversity of beta-lactamase producers in the General Hospital Vienna.</title>
        <authorList>
            <person name="Barisic I."/>
            <person name="Mitteregger D."/>
            <person name="Hirschl A.M."/>
            <person name="Noehammer C."/>
            <person name="Wiesinger-Mayr H."/>
        </authorList>
    </citation>
    <scope>NUCLEOTIDE SEQUENCE [LARGE SCALE GENOMIC DNA]</scope>
    <source>
        <strain evidence="1 2">ISC11</strain>
    </source>
</reference>
<dbReference type="EMBL" id="CBWP010000039">
    <property type="protein sequence ID" value="CDL38385.1"/>
    <property type="molecule type" value="Genomic_DNA"/>
</dbReference>
<dbReference type="Proteomes" id="UP000019194">
    <property type="component" value="Unassembled WGS sequence"/>
</dbReference>
<dbReference type="AlphaFoldDB" id="A0A7G2IMD2"/>
<organism evidence="1 2">
    <name type="scientific">Citrobacter freundii</name>
    <dbReference type="NCBI Taxonomy" id="546"/>
    <lineage>
        <taxon>Bacteria</taxon>
        <taxon>Pseudomonadati</taxon>
        <taxon>Pseudomonadota</taxon>
        <taxon>Gammaproteobacteria</taxon>
        <taxon>Enterobacterales</taxon>
        <taxon>Enterobacteriaceae</taxon>
        <taxon>Citrobacter</taxon>
        <taxon>Citrobacter freundii complex</taxon>
    </lineage>
</organism>
<evidence type="ECO:0000313" key="1">
    <source>
        <dbReference type="EMBL" id="CDL38385.1"/>
    </source>
</evidence>
<evidence type="ECO:0000313" key="2">
    <source>
        <dbReference type="Proteomes" id="UP000019194"/>
    </source>
</evidence>
<sequence length="38" mass="4663">MTQDIFFFIHFSDDVNGLDKYRCFLNKIKGENISRFFR</sequence>
<proteinExistence type="predicted"/>
<comment type="caution">
    <text evidence="1">The sequence shown here is derived from an EMBL/GenBank/DDBJ whole genome shotgun (WGS) entry which is preliminary data.</text>
</comment>